<dbReference type="PANTHER" id="PTHR22969">
    <property type="entry name" value="IKB KINASE"/>
    <property type="match status" value="1"/>
</dbReference>
<sequence>MAGKPLWSWFYGFCASNRYNAASGDSGTPELKDLAEVERRLQMVSEDLSRCFHRISEHQEMLNCILSEVEKKRDQLQEDKSICQMESCLDKMQVIYKQFKKARKCLRLPYNEEQIHKLDKLNLGHLAKKVLSVFQDDCVQKYQAALSAHGNQMRKVSEIRKHLKMLSSSIAACSVEMSGCQDCLSNALDRLPQKILEEKTVQASSVPAQVYTNQTHQDMIFGMQELREQMKRVSHDLQFNNSIIQRLSGVVSTPGL</sequence>
<organism evidence="10 11">
    <name type="scientific">Sphenodon punctatus</name>
    <name type="common">Tuatara</name>
    <name type="synonym">Hatteria punctata</name>
    <dbReference type="NCBI Taxonomy" id="8508"/>
    <lineage>
        <taxon>Eukaryota</taxon>
        <taxon>Metazoa</taxon>
        <taxon>Chordata</taxon>
        <taxon>Craniata</taxon>
        <taxon>Vertebrata</taxon>
        <taxon>Euteleostomi</taxon>
        <taxon>Lepidosauria</taxon>
        <taxon>Sphenodontia</taxon>
        <taxon>Sphenodontidae</taxon>
        <taxon>Sphenodon</taxon>
    </lineage>
</organism>
<dbReference type="GO" id="GO:0005524">
    <property type="term" value="F:ATP binding"/>
    <property type="evidence" value="ECO:0007669"/>
    <property type="project" value="UniProtKB-KW"/>
</dbReference>
<proteinExistence type="predicted"/>
<keyword evidence="5" id="KW-0547">Nucleotide-binding</keyword>
<evidence type="ECO:0000313" key="11">
    <source>
        <dbReference type="Proteomes" id="UP000694392"/>
    </source>
</evidence>
<reference evidence="10" key="1">
    <citation type="submission" date="2025-08" db="UniProtKB">
        <authorList>
            <consortium name="Ensembl"/>
        </authorList>
    </citation>
    <scope>IDENTIFICATION</scope>
</reference>
<protein>
    <recommendedName>
        <fullName evidence="9">TANK-binding kinase 1 coiled-coil domain-containing protein</fullName>
    </recommendedName>
</protein>
<keyword evidence="8" id="KW-0175">Coiled coil</keyword>
<keyword evidence="2" id="KW-0963">Cytoplasm</keyword>
<dbReference type="InterPro" id="IPR041309">
    <property type="entry name" value="TBK1_CC1"/>
</dbReference>
<evidence type="ECO:0000259" key="9">
    <source>
        <dbReference type="Pfam" id="PF18394"/>
    </source>
</evidence>
<evidence type="ECO:0000256" key="7">
    <source>
        <dbReference type="ARBA" id="ARBA00022840"/>
    </source>
</evidence>
<dbReference type="InterPro" id="IPR051180">
    <property type="entry name" value="IKK"/>
</dbReference>
<keyword evidence="4" id="KW-0808">Transferase</keyword>
<keyword evidence="7" id="KW-0067">ATP-binding</keyword>
<comment type="subcellular location">
    <subcellularLocation>
        <location evidence="1">Cytoplasm</location>
    </subcellularLocation>
</comment>
<feature type="coiled-coil region" evidence="8">
    <location>
        <begin position="59"/>
        <end position="86"/>
    </location>
</feature>
<evidence type="ECO:0000256" key="3">
    <source>
        <dbReference type="ARBA" id="ARBA00022527"/>
    </source>
</evidence>
<evidence type="ECO:0000256" key="5">
    <source>
        <dbReference type="ARBA" id="ARBA00022741"/>
    </source>
</evidence>
<dbReference type="Proteomes" id="UP000694392">
    <property type="component" value="Unplaced"/>
</dbReference>
<evidence type="ECO:0000256" key="1">
    <source>
        <dbReference type="ARBA" id="ARBA00004496"/>
    </source>
</evidence>
<name>A0A8D0L6E9_SPHPU</name>
<dbReference type="GeneTree" id="ENSGT00950000182937"/>
<dbReference type="Ensembl" id="ENSSPUT00000011723.1">
    <property type="protein sequence ID" value="ENSSPUP00000010995.1"/>
    <property type="gene ID" value="ENSSPUG00000008451.1"/>
</dbReference>
<keyword evidence="6" id="KW-0418">Kinase</keyword>
<reference evidence="10" key="2">
    <citation type="submission" date="2025-09" db="UniProtKB">
        <authorList>
            <consortium name="Ensembl"/>
        </authorList>
    </citation>
    <scope>IDENTIFICATION</scope>
</reference>
<accession>A0A8D0L6E9</accession>
<dbReference type="GO" id="GO:0005737">
    <property type="term" value="C:cytoplasm"/>
    <property type="evidence" value="ECO:0007669"/>
    <property type="project" value="UniProtKB-SubCell"/>
</dbReference>
<evidence type="ECO:0000256" key="2">
    <source>
        <dbReference type="ARBA" id="ARBA00022490"/>
    </source>
</evidence>
<evidence type="ECO:0000313" key="10">
    <source>
        <dbReference type="Ensembl" id="ENSSPUP00000010995.1"/>
    </source>
</evidence>
<dbReference type="Pfam" id="PF18394">
    <property type="entry name" value="TBK1_CCD1"/>
    <property type="match status" value="1"/>
</dbReference>
<dbReference type="Gene3D" id="1.20.1270.420">
    <property type="match status" value="1"/>
</dbReference>
<keyword evidence="11" id="KW-1185">Reference proteome</keyword>
<evidence type="ECO:0000256" key="8">
    <source>
        <dbReference type="SAM" id="Coils"/>
    </source>
</evidence>
<evidence type="ECO:0000256" key="4">
    <source>
        <dbReference type="ARBA" id="ARBA00022679"/>
    </source>
</evidence>
<evidence type="ECO:0000256" key="6">
    <source>
        <dbReference type="ARBA" id="ARBA00022777"/>
    </source>
</evidence>
<keyword evidence="3" id="KW-0723">Serine/threonine-protein kinase</keyword>
<dbReference type="AlphaFoldDB" id="A0A8D0L6E9"/>
<dbReference type="PANTHER" id="PTHR22969:SF10">
    <property type="entry name" value="INHIBITOR OF NUCLEAR FACTOR KAPPA-B KINASE SUBUNIT EPSILON"/>
    <property type="match status" value="1"/>
</dbReference>
<dbReference type="GO" id="GO:0004674">
    <property type="term" value="F:protein serine/threonine kinase activity"/>
    <property type="evidence" value="ECO:0007669"/>
    <property type="project" value="UniProtKB-KW"/>
</dbReference>
<feature type="domain" description="TANK-binding kinase 1 coiled-coil" evidence="9">
    <location>
        <begin position="28"/>
        <end position="186"/>
    </location>
</feature>